<organism evidence="1 2">
    <name type="scientific">Pleurodeles waltl</name>
    <name type="common">Iberian ribbed newt</name>
    <dbReference type="NCBI Taxonomy" id="8319"/>
    <lineage>
        <taxon>Eukaryota</taxon>
        <taxon>Metazoa</taxon>
        <taxon>Chordata</taxon>
        <taxon>Craniata</taxon>
        <taxon>Vertebrata</taxon>
        <taxon>Euteleostomi</taxon>
        <taxon>Amphibia</taxon>
        <taxon>Batrachia</taxon>
        <taxon>Caudata</taxon>
        <taxon>Salamandroidea</taxon>
        <taxon>Salamandridae</taxon>
        <taxon>Pleurodelinae</taxon>
        <taxon>Pleurodeles</taxon>
    </lineage>
</organism>
<keyword evidence="2" id="KW-1185">Reference proteome</keyword>
<dbReference type="EMBL" id="JANPWB010000002">
    <property type="protein sequence ID" value="KAJ1204581.1"/>
    <property type="molecule type" value="Genomic_DNA"/>
</dbReference>
<gene>
    <name evidence="1" type="ORF">NDU88_000027</name>
</gene>
<name>A0AAV7VW81_PLEWA</name>
<dbReference type="AlphaFoldDB" id="A0AAV7VW81"/>
<evidence type="ECO:0000313" key="1">
    <source>
        <dbReference type="EMBL" id="KAJ1204581.1"/>
    </source>
</evidence>
<evidence type="ECO:0000313" key="2">
    <source>
        <dbReference type="Proteomes" id="UP001066276"/>
    </source>
</evidence>
<proteinExistence type="predicted"/>
<dbReference type="Proteomes" id="UP001066276">
    <property type="component" value="Chromosome 1_2"/>
</dbReference>
<comment type="caution">
    <text evidence="1">The sequence shown here is derived from an EMBL/GenBank/DDBJ whole genome shotgun (WGS) entry which is preliminary data.</text>
</comment>
<protein>
    <recommendedName>
        <fullName evidence="3">Secreted protein</fullName>
    </recommendedName>
</protein>
<sequence>MRASQGAQRRESAVFLLLGEALRNCSCLKNGSYFTSVAPGECLDSGRLCLVSLRSQMSALPTEGCAREKNNEQRDKR</sequence>
<evidence type="ECO:0008006" key="3">
    <source>
        <dbReference type="Google" id="ProtNLM"/>
    </source>
</evidence>
<accession>A0AAV7VW81</accession>
<reference evidence="1" key="1">
    <citation type="journal article" date="2022" name="bioRxiv">
        <title>Sequencing and chromosome-scale assembly of the giantPleurodeles waltlgenome.</title>
        <authorList>
            <person name="Brown T."/>
            <person name="Elewa A."/>
            <person name="Iarovenko S."/>
            <person name="Subramanian E."/>
            <person name="Araus A.J."/>
            <person name="Petzold A."/>
            <person name="Susuki M."/>
            <person name="Suzuki K.-i.T."/>
            <person name="Hayashi T."/>
            <person name="Toyoda A."/>
            <person name="Oliveira C."/>
            <person name="Osipova E."/>
            <person name="Leigh N.D."/>
            <person name="Simon A."/>
            <person name="Yun M.H."/>
        </authorList>
    </citation>
    <scope>NUCLEOTIDE SEQUENCE</scope>
    <source>
        <strain evidence="1">20211129_DDA</strain>
        <tissue evidence="1">Liver</tissue>
    </source>
</reference>